<keyword evidence="4 7" id="KW-0067">ATP-binding</keyword>
<dbReference type="CDD" id="cd03349">
    <property type="entry name" value="LbH_XAT"/>
    <property type="match status" value="1"/>
</dbReference>
<keyword evidence="2" id="KW-0677">Repeat</keyword>
<accession>A0ABV5X1R6</accession>
<dbReference type="Pfam" id="PF00005">
    <property type="entry name" value="ABC_tran"/>
    <property type="match status" value="1"/>
</dbReference>
<gene>
    <name evidence="7" type="ORF">ACFFN1_05720</name>
</gene>
<evidence type="ECO:0000259" key="6">
    <source>
        <dbReference type="PROSITE" id="PS50893"/>
    </source>
</evidence>
<comment type="caution">
    <text evidence="7">The sequence shown here is derived from an EMBL/GenBank/DDBJ whole genome shotgun (WGS) entry which is preliminary data.</text>
</comment>
<dbReference type="InterPro" id="IPR003439">
    <property type="entry name" value="ABC_transporter-like_ATP-bd"/>
</dbReference>
<dbReference type="GO" id="GO:0005524">
    <property type="term" value="F:ATP binding"/>
    <property type="evidence" value="ECO:0007669"/>
    <property type="project" value="UniProtKB-KW"/>
</dbReference>
<evidence type="ECO:0000313" key="8">
    <source>
        <dbReference type="Proteomes" id="UP001589707"/>
    </source>
</evidence>
<dbReference type="InterPro" id="IPR018357">
    <property type="entry name" value="Hexapep_transf_CS"/>
</dbReference>
<dbReference type="InterPro" id="IPR001451">
    <property type="entry name" value="Hexapep"/>
</dbReference>
<sequence length="516" mass="55329">MSITHRPAVVLTDLSFAWPDGTPVFSGLTAAFNSGRTGLIGDNGCGKSALLRIIAGQLRPTGGTVTVSGTVGWLPQNLTLRPFMTVAELLGIAGKLAALRAIESGSVAAADFDALGTDWDIDSRARAALDSAGLESLSLDRTVGTLSGGETVLTALTGPRLAGDSVVLLDEPTNNLDRGARQRLYETITAWTGALIIVSHDVALLELMEDTAELYDGSLSVFGGPYRAYRAHREAEQEAAAQALRTAEQQLRREQRQRIEAQTKLARRQRYARTDFENKRKPKMIMKQRKTEAQVSAGKLRGELDAKVAAAQESAEQQAERIRADHRIIIDLPDPEVHSGRRLAELREATGASVMVQGPQRIALTGANGIGKTRLVTSLLHPLNSNSPTTAQVEAIAHTSRIGLLPQRRQIGSDVWIGREAMILPGVTIGDGAIVGAGSVVTCDVAAYEVVAGNPARRIRSRFSAAEVALLLSLRWWDWPIDAITEHAATIMAGTPEQLAALEPAVSPPPPRSEER</sequence>
<keyword evidence="3" id="KW-0547">Nucleotide-binding</keyword>
<feature type="coiled-coil region" evidence="5">
    <location>
        <begin position="234"/>
        <end position="264"/>
    </location>
</feature>
<evidence type="ECO:0000256" key="2">
    <source>
        <dbReference type="ARBA" id="ARBA00022737"/>
    </source>
</evidence>
<dbReference type="PANTHER" id="PTHR19211">
    <property type="entry name" value="ATP-BINDING TRANSPORT PROTEIN-RELATED"/>
    <property type="match status" value="1"/>
</dbReference>
<keyword evidence="1" id="KW-0808">Transferase</keyword>
<proteinExistence type="predicted"/>
<keyword evidence="8" id="KW-1185">Reference proteome</keyword>
<dbReference type="Gene3D" id="2.160.10.10">
    <property type="entry name" value="Hexapeptide repeat proteins"/>
    <property type="match status" value="1"/>
</dbReference>
<dbReference type="SMART" id="SM00382">
    <property type="entry name" value="AAA"/>
    <property type="match status" value="1"/>
</dbReference>
<evidence type="ECO:0000256" key="3">
    <source>
        <dbReference type="ARBA" id="ARBA00022741"/>
    </source>
</evidence>
<feature type="domain" description="ABC transporter" evidence="6">
    <location>
        <begin position="9"/>
        <end position="241"/>
    </location>
</feature>
<dbReference type="SUPFAM" id="SSF51161">
    <property type="entry name" value="Trimeric LpxA-like enzymes"/>
    <property type="match status" value="1"/>
</dbReference>
<evidence type="ECO:0000256" key="1">
    <source>
        <dbReference type="ARBA" id="ARBA00022679"/>
    </source>
</evidence>
<dbReference type="Gene3D" id="3.40.50.300">
    <property type="entry name" value="P-loop containing nucleotide triphosphate hydrolases"/>
    <property type="match status" value="1"/>
</dbReference>
<dbReference type="PANTHER" id="PTHR19211:SF6">
    <property type="entry name" value="BLL7188 PROTEIN"/>
    <property type="match status" value="1"/>
</dbReference>
<dbReference type="PROSITE" id="PS00101">
    <property type="entry name" value="HEXAPEP_TRANSFERASES"/>
    <property type="match status" value="1"/>
</dbReference>
<reference evidence="7 8" key="1">
    <citation type="submission" date="2024-09" db="EMBL/GenBank/DDBJ databases">
        <authorList>
            <person name="Sun Q."/>
            <person name="Mori K."/>
        </authorList>
    </citation>
    <scope>NUCLEOTIDE SEQUENCE [LARGE SCALE GENOMIC DNA]</scope>
    <source>
        <strain evidence="7 8">JCM 11683</strain>
    </source>
</reference>
<dbReference type="PROSITE" id="PS50893">
    <property type="entry name" value="ABC_TRANSPORTER_2"/>
    <property type="match status" value="1"/>
</dbReference>
<dbReference type="InterPro" id="IPR027417">
    <property type="entry name" value="P-loop_NTPase"/>
</dbReference>
<evidence type="ECO:0000313" key="7">
    <source>
        <dbReference type="EMBL" id="MFB9775912.1"/>
    </source>
</evidence>
<dbReference type="Proteomes" id="UP001589707">
    <property type="component" value="Unassembled WGS sequence"/>
</dbReference>
<keyword evidence="5" id="KW-0175">Coiled coil</keyword>
<dbReference type="InterPro" id="IPR011004">
    <property type="entry name" value="Trimer_LpxA-like_sf"/>
</dbReference>
<evidence type="ECO:0000256" key="5">
    <source>
        <dbReference type="SAM" id="Coils"/>
    </source>
</evidence>
<dbReference type="InterPro" id="IPR050611">
    <property type="entry name" value="ABCF"/>
</dbReference>
<dbReference type="Pfam" id="PF00132">
    <property type="entry name" value="Hexapep"/>
    <property type="match status" value="1"/>
</dbReference>
<evidence type="ECO:0000256" key="4">
    <source>
        <dbReference type="ARBA" id="ARBA00022840"/>
    </source>
</evidence>
<dbReference type="RefSeq" id="WP_376839452.1">
    <property type="nucleotide sequence ID" value="NZ_JBHMAU010000039.1"/>
</dbReference>
<organism evidence="7 8">
    <name type="scientific">Brevibacterium otitidis</name>
    <dbReference type="NCBI Taxonomy" id="53364"/>
    <lineage>
        <taxon>Bacteria</taxon>
        <taxon>Bacillati</taxon>
        <taxon>Actinomycetota</taxon>
        <taxon>Actinomycetes</taxon>
        <taxon>Micrococcales</taxon>
        <taxon>Brevibacteriaceae</taxon>
        <taxon>Brevibacterium</taxon>
    </lineage>
</organism>
<dbReference type="EMBL" id="JBHMAU010000039">
    <property type="protein sequence ID" value="MFB9775912.1"/>
    <property type="molecule type" value="Genomic_DNA"/>
</dbReference>
<dbReference type="InterPro" id="IPR003593">
    <property type="entry name" value="AAA+_ATPase"/>
</dbReference>
<protein>
    <submittedName>
        <fullName evidence="7">ATP-binding cassette domain-containing protein</fullName>
    </submittedName>
</protein>
<dbReference type="SUPFAM" id="SSF52540">
    <property type="entry name" value="P-loop containing nucleoside triphosphate hydrolases"/>
    <property type="match status" value="1"/>
</dbReference>
<name>A0ABV5X1R6_9MICO</name>